<keyword evidence="2" id="KW-1185">Reference proteome</keyword>
<accession>D2TPK8</accession>
<name>D2TPK8_CITRI</name>
<dbReference type="AlphaFoldDB" id="D2TPK8"/>
<reference evidence="1 2" key="1">
    <citation type="journal article" date="2010" name="J. Bacteriol.">
        <title>The Citrobacter rodentium genome sequence reveals convergent evolution with human pathogenic Escherichia coli.</title>
        <authorList>
            <person name="Petty N.K."/>
            <person name="Bulgin R."/>
            <person name="Crepin V.F."/>
            <person name="Cerdeno-Tarraga A.M."/>
            <person name="Schroeder G.N."/>
            <person name="Quail M.A."/>
            <person name="Lennard N."/>
            <person name="Corton C."/>
            <person name="Barron A."/>
            <person name="Clark L."/>
            <person name="Toribio A.L."/>
            <person name="Parkhill J."/>
            <person name="Dougan G."/>
            <person name="Frankel G."/>
            <person name="Thomson N.R."/>
        </authorList>
    </citation>
    <scope>NUCLEOTIDE SEQUENCE [LARGE SCALE GENOMIC DNA]</scope>
    <source>
        <strain evidence="1 2">ICC168</strain>
    </source>
</reference>
<dbReference type="HOGENOM" id="CLU_2932936_0_0_6"/>
<dbReference type="EMBL" id="FN543502">
    <property type="protein sequence ID" value="CBG88825.1"/>
    <property type="molecule type" value="Genomic_DNA"/>
</dbReference>
<dbReference type="Proteomes" id="UP000001889">
    <property type="component" value="Chromosome"/>
</dbReference>
<evidence type="ECO:0000313" key="1">
    <source>
        <dbReference type="EMBL" id="CBG88825.1"/>
    </source>
</evidence>
<proteinExistence type="predicted"/>
<dbReference type="KEGG" id="cro:ROD_20741"/>
<protein>
    <submittedName>
        <fullName evidence="1">Uncharacterized protein</fullName>
    </submittedName>
</protein>
<gene>
    <name evidence="1" type="ordered locus">ROD_20741</name>
</gene>
<dbReference type="STRING" id="637910.ROD_20741"/>
<sequence length="60" mass="6893">MDGRLIPQKMKPDTLILNTDTQRVTKIWRIMLNAALPVRAVEARYETAPEQLPHKCLPLP</sequence>
<evidence type="ECO:0000313" key="2">
    <source>
        <dbReference type="Proteomes" id="UP000001889"/>
    </source>
</evidence>
<organism evidence="1 2">
    <name type="scientific">Citrobacter rodentium (strain ICC168)</name>
    <name type="common">Citrobacter freundii biotype 4280</name>
    <dbReference type="NCBI Taxonomy" id="637910"/>
    <lineage>
        <taxon>Bacteria</taxon>
        <taxon>Pseudomonadati</taxon>
        <taxon>Pseudomonadota</taxon>
        <taxon>Gammaproteobacteria</taxon>
        <taxon>Enterobacterales</taxon>
        <taxon>Enterobacteriaceae</taxon>
        <taxon>Citrobacter</taxon>
    </lineage>
</organism>